<protein>
    <submittedName>
        <fullName evidence="3">Uncharacterized protein</fullName>
    </submittedName>
</protein>
<evidence type="ECO:0000313" key="4">
    <source>
        <dbReference type="Proteomes" id="UP001497623"/>
    </source>
</evidence>
<dbReference type="AlphaFoldDB" id="A0AAV2R2J0"/>
<evidence type="ECO:0000256" key="1">
    <source>
        <dbReference type="SAM" id="MobiDB-lite"/>
    </source>
</evidence>
<comment type="caution">
    <text evidence="3">The sequence shown here is derived from an EMBL/GenBank/DDBJ whole genome shotgun (WGS) entry which is preliminary data.</text>
</comment>
<name>A0AAV2R2J0_MEGNR</name>
<feature type="signal peptide" evidence="2">
    <location>
        <begin position="1"/>
        <end position="24"/>
    </location>
</feature>
<gene>
    <name evidence="3" type="ORF">MNOR_LOCUS20076</name>
</gene>
<organism evidence="3 4">
    <name type="scientific">Meganyctiphanes norvegica</name>
    <name type="common">Northern krill</name>
    <name type="synonym">Thysanopoda norvegica</name>
    <dbReference type="NCBI Taxonomy" id="48144"/>
    <lineage>
        <taxon>Eukaryota</taxon>
        <taxon>Metazoa</taxon>
        <taxon>Ecdysozoa</taxon>
        <taxon>Arthropoda</taxon>
        <taxon>Crustacea</taxon>
        <taxon>Multicrustacea</taxon>
        <taxon>Malacostraca</taxon>
        <taxon>Eumalacostraca</taxon>
        <taxon>Eucarida</taxon>
        <taxon>Euphausiacea</taxon>
        <taxon>Euphausiidae</taxon>
        <taxon>Meganyctiphanes</taxon>
    </lineage>
</organism>
<feature type="region of interest" description="Disordered" evidence="1">
    <location>
        <begin position="65"/>
        <end position="85"/>
    </location>
</feature>
<accession>A0AAV2R2J0</accession>
<reference evidence="3 4" key="1">
    <citation type="submission" date="2024-05" db="EMBL/GenBank/DDBJ databases">
        <authorList>
            <person name="Wallberg A."/>
        </authorList>
    </citation>
    <scope>NUCLEOTIDE SEQUENCE [LARGE SCALE GENOMIC DNA]</scope>
</reference>
<keyword evidence="4" id="KW-1185">Reference proteome</keyword>
<evidence type="ECO:0000313" key="3">
    <source>
        <dbReference type="EMBL" id="CAL4113239.1"/>
    </source>
</evidence>
<dbReference type="EMBL" id="CAXKWB010015290">
    <property type="protein sequence ID" value="CAL4113239.1"/>
    <property type="molecule type" value="Genomic_DNA"/>
</dbReference>
<keyword evidence="2" id="KW-0732">Signal</keyword>
<proteinExistence type="predicted"/>
<dbReference type="Proteomes" id="UP001497623">
    <property type="component" value="Unassembled WGS sequence"/>
</dbReference>
<feature type="chain" id="PRO_5043640528" evidence="2">
    <location>
        <begin position="25"/>
        <end position="126"/>
    </location>
</feature>
<sequence>LKMAYFNLVVAAVVVVAAVSSVAGQPIILDENLQPIIIVDSQATLDDPWIVDDQGSLVRVRRDSPGYGAPPVHQPSYEPVHKPQSYGKYTPGKVGPVYTFVKTDYHGNFKWGVRHRAGTKYAGSYH</sequence>
<feature type="non-terminal residue" evidence="3">
    <location>
        <position position="1"/>
    </location>
</feature>
<evidence type="ECO:0000256" key="2">
    <source>
        <dbReference type="SAM" id="SignalP"/>
    </source>
</evidence>